<evidence type="ECO:0008006" key="3">
    <source>
        <dbReference type="Google" id="ProtNLM"/>
    </source>
</evidence>
<dbReference type="PATRIC" id="fig|1360.109.peg.1857"/>
<dbReference type="RefSeq" id="WP_058224597.1">
    <property type="nucleotide sequence ID" value="NZ_LKLS01000044.1"/>
</dbReference>
<reference evidence="2" key="1">
    <citation type="submission" date="2015-10" db="EMBL/GenBank/DDBJ databases">
        <title>Draft Genome Sequences of 11 Lactococcus lactis subspecies cremoris strains.</title>
        <authorList>
            <person name="Wels M."/>
            <person name="Backus L."/>
            <person name="Boekhorst J."/>
            <person name="Dijkstra A."/>
            <person name="Beerthuizen M."/>
            <person name="Kelly W."/>
            <person name="Siezen R."/>
            <person name="Bachmann H."/>
            <person name="Van Hijum S."/>
        </authorList>
    </citation>
    <scope>NUCLEOTIDE SEQUENCE [LARGE SCALE GENOMIC DNA]</scope>
    <source>
        <strain evidence="2">LMG9449</strain>
    </source>
</reference>
<gene>
    <name evidence="1" type="ORF">LMG9449_0512</name>
</gene>
<dbReference type="Proteomes" id="UP000053612">
    <property type="component" value="Unassembled WGS sequence"/>
</dbReference>
<protein>
    <recommendedName>
        <fullName evidence="3">Polymer-forming cytoskeletal protein</fullName>
    </recommendedName>
</protein>
<organism evidence="1 2">
    <name type="scientific">Lactococcus lactis subsp. lactis</name>
    <name type="common">Streptococcus lactis</name>
    <dbReference type="NCBI Taxonomy" id="1360"/>
    <lineage>
        <taxon>Bacteria</taxon>
        <taxon>Bacillati</taxon>
        <taxon>Bacillota</taxon>
        <taxon>Bacilli</taxon>
        <taxon>Lactobacillales</taxon>
        <taxon>Streptococcaceae</taxon>
        <taxon>Lactococcus</taxon>
    </lineage>
</organism>
<evidence type="ECO:0000313" key="2">
    <source>
        <dbReference type="Proteomes" id="UP000053612"/>
    </source>
</evidence>
<name>A0A0V8E663_LACLL</name>
<dbReference type="AlphaFoldDB" id="A0A0V8E663"/>
<evidence type="ECO:0000313" key="1">
    <source>
        <dbReference type="EMBL" id="KSU21228.1"/>
    </source>
</evidence>
<sequence length="94" mass="10236">MRISDFKEINNVYSGNIEVVPGGHFVLRGMIVDKSEIFISAHATVDIYGTVEGTIHNNGGVLNVFGIVGTVDKGNGINNFYKSAIIHNIINRTM</sequence>
<comment type="caution">
    <text evidence="1">The sequence shown here is derived from an EMBL/GenBank/DDBJ whole genome shotgun (WGS) entry which is preliminary data.</text>
</comment>
<proteinExistence type="predicted"/>
<accession>A0A0V8E663</accession>
<dbReference type="EMBL" id="LKLS01000044">
    <property type="protein sequence ID" value="KSU21228.1"/>
    <property type="molecule type" value="Genomic_DNA"/>
</dbReference>